<dbReference type="Pfam" id="PF26032">
    <property type="entry name" value="DUF8008"/>
    <property type="match status" value="1"/>
</dbReference>
<organism evidence="3 4">
    <name type="scientific">Natronocalculus amylovorans</name>
    <dbReference type="NCBI Taxonomy" id="2917812"/>
    <lineage>
        <taxon>Archaea</taxon>
        <taxon>Methanobacteriati</taxon>
        <taxon>Methanobacteriota</taxon>
        <taxon>Stenosarchaea group</taxon>
        <taxon>Halobacteria</taxon>
        <taxon>Halobacteriales</taxon>
        <taxon>Haloferacaceae</taxon>
        <taxon>Natronocalculus</taxon>
    </lineage>
</organism>
<proteinExistence type="predicted"/>
<feature type="coiled-coil region" evidence="1">
    <location>
        <begin position="10"/>
        <end position="61"/>
    </location>
</feature>
<feature type="region of interest" description="Disordered" evidence="2">
    <location>
        <begin position="260"/>
        <end position="280"/>
    </location>
</feature>
<protein>
    <submittedName>
        <fullName evidence="3">Uncharacterized protein</fullName>
    </submittedName>
</protein>
<dbReference type="RefSeq" id="WP_250585092.1">
    <property type="nucleotide sequence ID" value="NZ_JAKRVX010000005.1"/>
</dbReference>
<dbReference type="InterPro" id="IPR058321">
    <property type="entry name" value="DUF8008"/>
</dbReference>
<evidence type="ECO:0000256" key="1">
    <source>
        <dbReference type="SAM" id="Coils"/>
    </source>
</evidence>
<gene>
    <name evidence="3" type="ORF">AArcSt2_12485</name>
</gene>
<reference evidence="3" key="1">
    <citation type="journal article" date="2022" name="Syst. Appl. Microbiol.">
        <title>Natronocalculus amylovorans gen. nov., sp. nov., and Natranaeroarchaeum aerophilus sp. nov., dominant culturable amylolytic natronoarchaea from hypersaline soda lakes in southwestern Siberia.</title>
        <authorList>
            <person name="Sorokin D.Y."/>
            <person name="Elcheninov A.G."/>
            <person name="Khizhniak T.V."/>
            <person name="Koenen M."/>
            <person name="Bale N.J."/>
            <person name="Damste J.S.S."/>
            <person name="Kublanov I.V."/>
        </authorList>
    </citation>
    <scope>NUCLEOTIDE SEQUENCE</scope>
    <source>
        <strain evidence="3">AArc-St2</strain>
    </source>
</reference>
<evidence type="ECO:0000313" key="4">
    <source>
        <dbReference type="Proteomes" id="UP001203207"/>
    </source>
</evidence>
<reference evidence="3" key="2">
    <citation type="submission" date="2022-02" db="EMBL/GenBank/DDBJ databases">
        <authorList>
            <person name="Elcheninov A.G."/>
            <person name="Sorokin D.Y."/>
            <person name="Kublanov I.V."/>
        </authorList>
    </citation>
    <scope>NUCLEOTIDE SEQUENCE</scope>
    <source>
        <strain evidence="3">AArc-St2</strain>
    </source>
</reference>
<evidence type="ECO:0000313" key="3">
    <source>
        <dbReference type="EMBL" id="MCL9817761.1"/>
    </source>
</evidence>
<dbReference type="EMBL" id="JAKRVX010000005">
    <property type="protein sequence ID" value="MCL9817761.1"/>
    <property type="molecule type" value="Genomic_DNA"/>
</dbReference>
<accession>A0AAE3FYY9</accession>
<name>A0AAE3FYY9_9EURY</name>
<dbReference type="AlphaFoldDB" id="A0AAE3FYY9"/>
<dbReference type="Proteomes" id="UP001203207">
    <property type="component" value="Unassembled WGS sequence"/>
</dbReference>
<keyword evidence="1" id="KW-0175">Coiled coil</keyword>
<evidence type="ECO:0000256" key="2">
    <source>
        <dbReference type="SAM" id="MobiDB-lite"/>
    </source>
</evidence>
<sequence>MTIGPLRETITQLLDRVSKLEATVAEHEQLKHRVEKVEAENDRLRSTLSEYERRFNATDAKTDAIAKKSQVNKERVEELQARELEKGAHLERENVDSQTIDVHDGRLEKITKDDGKQYFRLPNGEDPLDRGGNITLAHADLLPIQQLARVDDDMLRSMTSSRPARLAAKLWKAREDDTVGDSPWKRGSRSIREYVKSSDLRHWIRRQDRGISKTYAKKLVSRVFDALLDLTKNRVAISRKTERKNGLSYTERRLLIPSDAAIPGEVGDSPTDTATDGVHG</sequence>
<keyword evidence="4" id="KW-1185">Reference proteome</keyword>
<comment type="caution">
    <text evidence="3">The sequence shown here is derived from an EMBL/GenBank/DDBJ whole genome shotgun (WGS) entry which is preliminary data.</text>
</comment>